<dbReference type="Gene3D" id="2.60.120.200">
    <property type="match status" value="1"/>
</dbReference>
<dbReference type="PANTHER" id="PTHR40124">
    <property type="match status" value="1"/>
</dbReference>
<evidence type="ECO:0000313" key="4">
    <source>
        <dbReference type="Proteomes" id="UP000255423"/>
    </source>
</evidence>
<dbReference type="AlphaFoldDB" id="A0A380S6W4"/>
<dbReference type="InterPro" id="IPR048958">
    <property type="entry name" value="Polysacc_lyase_14"/>
</dbReference>
<name>A0A380S6W4_FIBSU</name>
<feature type="signal peptide" evidence="1">
    <location>
        <begin position="1"/>
        <end position="27"/>
    </location>
</feature>
<dbReference type="PANTHER" id="PTHR40124:SF1">
    <property type="entry name" value="DISAGGREGATASE RELATED REPEAT PROTEIN"/>
    <property type="match status" value="1"/>
</dbReference>
<sequence length="366" mass="40652">MSAKIRNTFSVAMFVIAVASIAPAAFAQTAADTVSFVNFENREVGVYGNAEAKEDFKRNDYDKSWWYAMDKNNGENSKIVYDGEEHGNVLQLKYPKGCVGPNDNDTPACAGQIIQPLVKTADTMWSAYDIFFEDGFEFQLGGKLPGLCGGKCYTGNAMPETGDGWSARIMWRKDGNAVQLIYFMGQESVYGDDFKWDLNGTIPQKKFTTGTWHRIVNKVSMNTIASPGNGDKNGRVQTWFDGELALDVDTLRLRDYDTVKVDKFYLSTFHGGSSAEWAPTHDCFIRYDNFTVSTDSIAVTASATTADSSARDTSGVERIWTQAQDRVTIAPVETYRIDGTLVGRKNTHPDATTHQFKNGKRVKVVR</sequence>
<dbReference type="Pfam" id="PF21294">
    <property type="entry name" value="Polysacc_lyase_14"/>
    <property type="match status" value="1"/>
</dbReference>
<gene>
    <name evidence="3" type="ORF">SAMN05661053_1884</name>
</gene>
<evidence type="ECO:0000256" key="1">
    <source>
        <dbReference type="SAM" id="SignalP"/>
    </source>
</evidence>
<organism evidence="3 4">
    <name type="scientific">Fibrobacter succinogenes</name>
    <name type="common">Bacteroides succinogenes</name>
    <dbReference type="NCBI Taxonomy" id="833"/>
    <lineage>
        <taxon>Bacteria</taxon>
        <taxon>Pseudomonadati</taxon>
        <taxon>Fibrobacterota</taxon>
        <taxon>Fibrobacteria</taxon>
        <taxon>Fibrobacterales</taxon>
        <taxon>Fibrobacteraceae</taxon>
        <taxon>Fibrobacter</taxon>
    </lineage>
</organism>
<dbReference type="EMBL" id="UHJL01000002">
    <property type="protein sequence ID" value="SUQ24478.1"/>
    <property type="molecule type" value="Genomic_DNA"/>
</dbReference>
<accession>A0A380S6W4</accession>
<reference evidence="3 4" key="1">
    <citation type="submission" date="2017-08" db="EMBL/GenBank/DDBJ databases">
        <authorList>
            <person name="de Groot N.N."/>
        </authorList>
    </citation>
    <scope>NUCLEOTIDE SEQUENCE [LARGE SCALE GENOMIC DNA]</scope>
    <source>
        <strain evidence="3 4">HM2</strain>
    </source>
</reference>
<dbReference type="Proteomes" id="UP000255423">
    <property type="component" value="Unassembled WGS sequence"/>
</dbReference>
<dbReference type="RefSeq" id="WP_258285844.1">
    <property type="nucleotide sequence ID" value="NZ_UHJL01000002.1"/>
</dbReference>
<keyword evidence="1" id="KW-0732">Signal</keyword>
<proteinExistence type="predicted"/>
<evidence type="ECO:0000313" key="3">
    <source>
        <dbReference type="EMBL" id="SUQ24478.1"/>
    </source>
</evidence>
<feature type="domain" description="Polysaccharide lyase 14" evidence="2">
    <location>
        <begin position="85"/>
        <end position="290"/>
    </location>
</feature>
<feature type="chain" id="PRO_5016706370" description="Polysaccharide lyase 14 domain-containing protein" evidence="1">
    <location>
        <begin position="28"/>
        <end position="366"/>
    </location>
</feature>
<evidence type="ECO:0000259" key="2">
    <source>
        <dbReference type="Pfam" id="PF21294"/>
    </source>
</evidence>
<protein>
    <recommendedName>
        <fullName evidence="2">Polysaccharide lyase 14 domain-containing protein</fullName>
    </recommendedName>
</protein>